<comment type="caution">
    <text evidence="2">The sequence shown here is derived from an EMBL/GenBank/DDBJ whole genome shotgun (WGS) entry which is preliminary data.</text>
</comment>
<evidence type="ECO:0000313" key="3">
    <source>
        <dbReference type="Proteomes" id="UP001335648"/>
    </source>
</evidence>
<evidence type="ECO:0000313" key="2">
    <source>
        <dbReference type="EMBL" id="KAK5895401.1"/>
    </source>
</evidence>
<dbReference type="AlphaFoldDB" id="A0AAN8GXU9"/>
<evidence type="ECO:0000256" key="1">
    <source>
        <dbReference type="SAM" id="MobiDB-lite"/>
    </source>
</evidence>
<reference evidence="2 3" key="1">
    <citation type="journal article" date="2023" name="Mol. Biol. Evol.">
        <title>Genomics of Secondarily Temperate Adaptation in the Only Non-Antarctic Icefish.</title>
        <authorList>
            <person name="Rivera-Colon A.G."/>
            <person name="Rayamajhi N."/>
            <person name="Minhas B.F."/>
            <person name="Madrigal G."/>
            <person name="Bilyk K.T."/>
            <person name="Yoon V."/>
            <person name="Hune M."/>
            <person name="Gregory S."/>
            <person name="Cheng C.H.C."/>
            <person name="Catchen J.M."/>
        </authorList>
    </citation>
    <scope>NUCLEOTIDE SEQUENCE [LARGE SCALE GENOMIC DNA]</scope>
    <source>
        <strain evidence="2">JC2023a</strain>
    </source>
</reference>
<protein>
    <submittedName>
        <fullName evidence="2">Uncharacterized protein</fullName>
    </submittedName>
</protein>
<dbReference type="Proteomes" id="UP001335648">
    <property type="component" value="Unassembled WGS sequence"/>
</dbReference>
<proteinExistence type="predicted"/>
<sequence length="72" mass="7987">METVTTNRWHPHPGACGLQTLAPPHRPVTLRGQSLQRGSPHSLERSPWNNIPTLDAFRRALESHLSAKDCGP</sequence>
<dbReference type="EMBL" id="JAULUE010002054">
    <property type="protein sequence ID" value="KAK5895401.1"/>
    <property type="molecule type" value="Genomic_DNA"/>
</dbReference>
<organism evidence="2 3">
    <name type="scientific">Champsocephalus esox</name>
    <name type="common">pike icefish</name>
    <dbReference type="NCBI Taxonomy" id="159716"/>
    <lineage>
        <taxon>Eukaryota</taxon>
        <taxon>Metazoa</taxon>
        <taxon>Chordata</taxon>
        <taxon>Craniata</taxon>
        <taxon>Vertebrata</taxon>
        <taxon>Euteleostomi</taxon>
        <taxon>Actinopterygii</taxon>
        <taxon>Neopterygii</taxon>
        <taxon>Teleostei</taxon>
        <taxon>Neoteleostei</taxon>
        <taxon>Acanthomorphata</taxon>
        <taxon>Eupercaria</taxon>
        <taxon>Perciformes</taxon>
        <taxon>Notothenioidei</taxon>
        <taxon>Channichthyidae</taxon>
        <taxon>Champsocephalus</taxon>
    </lineage>
</organism>
<gene>
    <name evidence="2" type="ORF">CesoFtcFv8_011995</name>
</gene>
<accession>A0AAN8GXU9</accession>
<name>A0AAN8GXU9_9TELE</name>
<feature type="region of interest" description="Disordered" evidence="1">
    <location>
        <begin position="1"/>
        <end position="48"/>
    </location>
</feature>
<keyword evidence="3" id="KW-1185">Reference proteome</keyword>